<dbReference type="Gene3D" id="3.40.1410.10">
    <property type="entry name" value="Chorismate lyase-like"/>
    <property type="match status" value="1"/>
</dbReference>
<dbReference type="AlphaFoldDB" id="A0A1N7JKL9"/>
<dbReference type="GO" id="GO:0045892">
    <property type="term" value="P:negative regulation of DNA-templated transcription"/>
    <property type="evidence" value="ECO:0007669"/>
    <property type="project" value="TreeGrafter"/>
</dbReference>
<proteinExistence type="predicted"/>
<dbReference type="InterPro" id="IPR011663">
    <property type="entry name" value="UTRA"/>
</dbReference>
<gene>
    <name evidence="2" type="ORF">SAMN05444817_10937</name>
</gene>
<dbReference type="InterPro" id="IPR050679">
    <property type="entry name" value="Bact_HTH_transcr_reg"/>
</dbReference>
<evidence type="ECO:0000313" key="3">
    <source>
        <dbReference type="Proteomes" id="UP000186292"/>
    </source>
</evidence>
<dbReference type="STRING" id="1161099.SAMN05444817_10937"/>
<sequence length="177" mass="19339">MNSFDALISTTSLLQEANQEAGDKILRVAREPATPTIAELLNLEINDPVVEIVRVRTANETPVLIERLVFPFTIGERFLTLEPGAEALHDQLFDGGVVIDNASRTAQVSTATAHQAELLGIAEGEPVWKLEMRASTFQGEPVEYAENIYRGDVVKVELSSVRGASIPLKFEITAAHE</sequence>
<evidence type="ECO:0000259" key="1">
    <source>
        <dbReference type="SMART" id="SM00866"/>
    </source>
</evidence>
<reference evidence="3" key="1">
    <citation type="submission" date="2017-01" db="EMBL/GenBank/DDBJ databases">
        <authorList>
            <person name="Varghese N."/>
            <person name="Submissions S."/>
        </authorList>
    </citation>
    <scope>NUCLEOTIDE SEQUENCE [LARGE SCALE GENOMIC DNA]</scope>
    <source>
        <strain evidence="3">DSM 44531</strain>
    </source>
</reference>
<dbReference type="Proteomes" id="UP000186292">
    <property type="component" value="Unassembled WGS sequence"/>
</dbReference>
<dbReference type="SMART" id="SM00866">
    <property type="entry name" value="UTRA"/>
    <property type="match status" value="1"/>
</dbReference>
<name>A0A1N7JKL9_9CORY</name>
<organism evidence="2 3">
    <name type="scientific">Corynebacterium appendicis CIP 107643</name>
    <dbReference type="NCBI Taxonomy" id="1161099"/>
    <lineage>
        <taxon>Bacteria</taxon>
        <taxon>Bacillati</taxon>
        <taxon>Actinomycetota</taxon>
        <taxon>Actinomycetes</taxon>
        <taxon>Mycobacteriales</taxon>
        <taxon>Corynebacteriaceae</taxon>
        <taxon>Corynebacterium</taxon>
    </lineage>
</organism>
<feature type="domain" description="UbiC transcription regulator-associated" evidence="1">
    <location>
        <begin position="16"/>
        <end position="155"/>
    </location>
</feature>
<protein>
    <submittedName>
        <fullName evidence="2">GntR family transcriptional regulator</fullName>
    </submittedName>
</protein>
<dbReference type="GO" id="GO:0003677">
    <property type="term" value="F:DNA binding"/>
    <property type="evidence" value="ECO:0007669"/>
    <property type="project" value="InterPro"/>
</dbReference>
<dbReference type="EMBL" id="FTOF01000009">
    <property type="protein sequence ID" value="SIS49912.1"/>
    <property type="molecule type" value="Genomic_DNA"/>
</dbReference>
<dbReference type="PANTHER" id="PTHR44846:SF1">
    <property type="entry name" value="MANNOSYL-D-GLYCERATE TRANSPORT_METABOLISM SYSTEM REPRESSOR MNGR-RELATED"/>
    <property type="match status" value="1"/>
</dbReference>
<evidence type="ECO:0000313" key="2">
    <source>
        <dbReference type="EMBL" id="SIS49912.1"/>
    </source>
</evidence>
<dbReference type="PANTHER" id="PTHR44846">
    <property type="entry name" value="MANNOSYL-D-GLYCERATE TRANSPORT/METABOLISM SYSTEM REPRESSOR MNGR-RELATED"/>
    <property type="match status" value="1"/>
</dbReference>
<dbReference type="Pfam" id="PF07702">
    <property type="entry name" value="UTRA"/>
    <property type="match status" value="1"/>
</dbReference>
<keyword evidence="3" id="KW-1185">Reference proteome</keyword>
<dbReference type="InterPro" id="IPR028978">
    <property type="entry name" value="Chorismate_lyase_/UTRA_dom_sf"/>
</dbReference>
<dbReference type="SUPFAM" id="SSF64288">
    <property type="entry name" value="Chorismate lyase-like"/>
    <property type="match status" value="1"/>
</dbReference>
<accession>A0A1N7JKL9</accession>